<evidence type="ECO:0000313" key="2">
    <source>
        <dbReference type="Proteomes" id="UP000272051"/>
    </source>
</evidence>
<dbReference type="AlphaFoldDB" id="A0A497EQ97"/>
<organism evidence="1 2">
    <name type="scientific">Thermoproteota archaeon</name>
    <dbReference type="NCBI Taxonomy" id="2056631"/>
    <lineage>
        <taxon>Archaea</taxon>
        <taxon>Thermoproteota</taxon>
    </lineage>
</organism>
<evidence type="ECO:0000313" key="1">
    <source>
        <dbReference type="EMBL" id="RLE49101.1"/>
    </source>
</evidence>
<dbReference type="Gene3D" id="3.40.50.300">
    <property type="entry name" value="P-loop containing nucleotide triphosphate hydrolases"/>
    <property type="match status" value="1"/>
</dbReference>
<dbReference type="Proteomes" id="UP000272051">
    <property type="component" value="Unassembled WGS sequence"/>
</dbReference>
<evidence type="ECO:0008006" key="3">
    <source>
        <dbReference type="Google" id="ProtNLM"/>
    </source>
</evidence>
<reference evidence="1 2" key="1">
    <citation type="submission" date="2018-06" db="EMBL/GenBank/DDBJ databases">
        <title>Extensive metabolic versatility and redundancy in microbially diverse, dynamic hydrothermal sediments.</title>
        <authorList>
            <person name="Dombrowski N."/>
            <person name="Teske A."/>
            <person name="Baker B.J."/>
        </authorList>
    </citation>
    <scope>NUCLEOTIDE SEQUENCE [LARGE SCALE GENOMIC DNA]</scope>
    <source>
        <strain evidence="1">B34_G17</strain>
    </source>
</reference>
<comment type="caution">
    <text evidence="1">The sequence shown here is derived from an EMBL/GenBank/DDBJ whole genome shotgun (WGS) entry which is preliminary data.</text>
</comment>
<protein>
    <recommendedName>
        <fullName evidence="3">RecA family profile 1 domain-containing protein</fullName>
    </recommendedName>
</protein>
<name>A0A497EQ97_9CREN</name>
<dbReference type="InterPro" id="IPR027417">
    <property type="entry name" value="P-loop_NTPase"/>
</dbReference>
<dbReference type="EMBL" id="QMQX01000226">
    <property type="protein sequence ID" value="RLE49101.1"/>
    <property type="molecule type" value="Genomic_DNA"/>
</dbReference>
<accession>A0A497EQ97</accession>
<gene>
    <name evidence="1" type="ORF">DRJ33_08545</name>
</gene>
<proteinExistence type="predicted"/>
<sequence>MLYVTDGDFPSERALEILGLRALTENVLVLEIGNFRDFLRLANEADQLMGKTHVQLMIVDTVSRLYQLFTSQLFQENVIRSRLLNMSLARLKTSLNMLNVELIGISGVVLSNTPVCRKSVLPHFDVVLEMRNVDADFKEILLVKPPLRLKTRVLLSAKGVTEHSATSF</sequence>